<keyword evidence="4 14" id="KW-0812">Transmembrane</keyword>
<keyword evidence="7" id="KW-1133">Transmembrane helix</keyword>
<accession>A0A9D4I3B4</accession>
<evidence type="ECO:0000313" key="17">
    <source>
        <dbReference type="EMBL" id="KAH3748661.1"/>
    </source>
</evidence>
<evidence type="ECO:0000256" key="14">
    <source>
        <dbReference type="PROSITE-ProRule" id="PRU00282"/>
    </source>
</evidence>
<evidence type="ECO:0000256" key="2">
    <source>
        <dbReference type="ARBA" id="ARBA00006375"/>
    </source>
</evidence>
<dbReference type="EMBL" id="JAIWYP010000010">
    <property type="protein sequence ID" value="KAH3748661.1"/>
    <property type="molecule type" value="Genomic_DNA"/>
</dbReference>
<dbReference type="GO" id="GO:0015215">
    <property type="term" value="F:nucleotide transmembrane transporter activity"/>
    <property type="evidence" value="ECO:0007669"/>
    <property type="project" value="UniProtKB-ARBA"/>
</dbReference>
<dbReference type="PANTHER" id="PTHR45683">
    <property type="entry name" value="MITOCHONDRIAL NICOTINAMIDE ADENINE DINUCLEOTIDE TRANSPORTER 1-RELATED-RELATED"/>
    <property type="match status" value="1"/>
</dbReference>
<evidence type="ECO:0000313" key="18">
    <source>
        <dbReference type="Proteomes" id="UP000828390"/>
    </source>
</evidence>
<evidence type="ECO:0000256" key="7">
    <source>
        <dbReference type="ARBA" id="ARBA00022989"/>
    </source>
</evidence>
<evidence type="ECO:0000256" key="1">
    <source>
        <dbReference type="ARBA" id="ARBA00004448"/>
    </source>
</evidence>
<evidence type="ECO:0000256" key="3">
    <source>
        <dbReference type="ARBA" id="ARBA00022448"/>
    </source>
</evidence>
<proteinExistence type="inferred from homology"/>
<keyword evidence="18" id="KW-1185">Reference proteome</keyword>
<comment type="subcellular location">
    <subcellularLocation>
        <location evidence="1">Mitochondrion inner membrane</location>
        <topology evidence="1">Multi-pass membrane protein</topology>
    </subcellularLocation>
</comment>
<sequence length="367" mass="40836">MDKSTPSRGLVRNFVFQHVKWEYLAAGVSGGVASTLVLHPLDLVKIRFQVHEGYGVALTKRPQYQGMIHALRSIFTNSGFTGLYQGVTPNFVGAGLSWGLYFFFYNSIKTWMQDGDTKKALAASQHMLIAGEAGLLTLTLTNPIWVTKTRLCLQYEQGAKSGIQYSGMLDALIKLWKYEGIRGYYKGFIPGVLGIAHGAIQFTLYEEMKNKYNQNKNRPIDTRLNTTEYLAMSAISKIIAATCTYPYQVLRSRLQEQHSTYSGVIDVVTKILKHEGFYGFYKGLVPALLRVTPACCITFIVYENLITQLLHRSSGAEKPGPASLGENMQKRDLDKNQSASNMDGSKIGEPNVEEEIEESVVGEGVKT</sequence>
<feature type="repeat" description="Solcar" evidence="14">
    <location>
        <begin position="21"/>
        <end position="111"/>
    </location>
</feature>
<dbReference type="InterPro" id="IPR002067">
    <property type="entry name" value="MCP"/>
</dbReference>
<dbReference type="FunFam" id="1.50.40.10:FF:000025">
    <property type="entry name" value="mitochondrial folate transporter/carrier"/>
    <property type="match status" value="1"/>
</dbReference>
<comment type="catalytic activity">
    <reaction evidence="10">
        <text>FAD(in) = FAD(out)</text>
        <dbReference type="Rhea" id="RHEA:76535"/>
        <dbReference type="ChEBI" id="CHEBI:57692"/>
    </reaction>
</comment>
<evidence type="ECO:0000256" key="9">
    <source>
        <dbReference type="ARBA" id="ARBA00023136"/>
    </source>
</evidence>
<evidence type="ECO:0000256" key="8">
    <source>
        <dbReference type="ARBA" id="ARBA00023128"/>
    </source>
</evidence>
<feature type="repeat" description="Solcar" evidence="14">
    <location>
        <begin position="121"/>
        <end position="211"/>
    </location>
</feature>
<name>A0A9D4I3B4_DREPO</name>
<keyword evidence="6" id="KW-0999">Mitochondrion inner membrane</keyword>
<comment type="caution">
    <text evidence="17">The sequence shown here is derived from an EMBL/GenBank/DDBJ whole genome shotgun (WGS) entry which is preliminary data.</text>
</comment>
<protein>
    <recommendedName>
        <fullName evidence="12">Solute carrier family 25 member 32</fullName>
    </recommendedName>
    <alternativeName>
        <fullName evidence="13">Mitochondrial FAD transporter</fullName>
    </alternativeName>
</protein>
<dbReference type="SUPFAM" id="SSF103506">
    <property type="entry name" value="Mitochondrial carrier"/>
    <property type="match status" value="1"/>
</dbReference>
<feature type="compositionally biased region" description="Acidic residues" evidence="16">
    <location>
        <begin position="351"/>
        <end position="360"/>
    </location>
</feature>
<evidence type="ECO:0000256" key="15">
    <source>
        <dbReference type="RuleBase" id="RU000488"/>
    </source>
</evidence>
<organism evidence="17 18">
    <name type="scientific">Dreissena polymorpha</name>
    <name type="common">Zebra mussel</name>
    <name type="synonym">Mytilus polymorpha</name>
    <dbReference type="NCBI Taxonomy" id="45954"/>
    <lineage>
        <taxon>Eukaryota</taxon>
        <taxon>Metazoa</taxon>
        <taxon>Spiralia</taxon>
        <taxon>Lophotrochozoa</taxon>
        <taxon>Mollusca</taxon>
        <taxon>Bivalvia</taxon>
        <taxon>Autobranchia</taxon>
        <taxon>Heteroconchia</taxon>
        <taxon>Euheterodonta</taxon>
        <taxon>Imparidentia</taxon>
        <taxon>Neoheterodontei</taxon>
        <taxon>Myida</taxon>
        <taxon>Dreissenoidea</taxon>
        <taxon>Dreissenidae</taxon>
        <taxon>Dreissena</taxon>
    </lineage>
</organism>
<evidence type="ECO:0000256" key="11">
    <source>
        <dbReference type="ARBA" id="ARBA00058619"/>
    </source>
</evidence>
<feature type="region of interest" description="Disordered" evidence="16">
    <location>
        <begin position="316"/>
        <end position="367"/>
    </location>
</feature>
<dbReference type="Proteomes" id="UP000828390">
    <property type="component" value="Unassembled WGS sequence"/>
</dbReference>
<dbReference type="InterPro" id="IPR023395">
    <property type="entry name" value="MCP_dom_sf"/>
</dbReference>
<dbReference type="Gene3D" id="1.50.40.10">
    <property type="entry name" value="Mitochondrial carrier domain"/>
    <property type="match status" value="1"/>
</dbReference>
<evidence type="ECO:0000256" key="12">
    <source>
        <dbReference type="ARBA" id="ARBA00070508"/>
    </source>
</evidence>
<evidence type="ECO:0000256" key="5">
    <source>
        <dbReference type="ARBA" id="ARBA00022737"/>
    </source>
</evidence>
<keyword evidence="9 14" id="KW-0472">Membrane</keyword>
<evidence type="ECO:0000256" key="4">
    <source>
        <dbReference type="ARBA" id="ARBA00022692"/>
    </source>
</evidence>
<feature type="repeat" description="Solcar" evidence="14">
    <location>
        <begin position="224"/>
        <end position="308"/>
    </location>
</feature>
<dbReference type="AlphaFoldDB" id="A0A9D4I3B4"/>
<dbReference type="InterPro" id="IPR044712">
    <property type="entry name" value="SLC25A32-like"/>
</dbReference>
<reference evidence="17" key="2">
    <citation type="submission" date="2020-11" db="EMBL/GenBank/DDBJ databases">
        <authorList>
            <person name="McCartney M.A."/>
            <person name="Auch B."/>
            <person name="Kono T."/>
            <person name="Mallez S."/>
            <person name="Becker A."/>
            <person name="Gohl D.M."/>
            <person name="Silverstein K.A.T."/>
            <person name="Koren S."/>
            <person name="Bechman K.B."/>
            <person name="Herman A."/>
            <person name="Abrahante J.E."/>
            <person name="Garbe J."/>
        </authorList>
    </citation>
    <scope>NUCLEOTIDE SEQUENCE</scope>
    <source>
        <strain evidence="17">Duluth1</strain>
        <tissue evidence="17">Whole animal</tissue>
    </source>
</reference>
<gene>
    <name evidence="17" type="ORF">DPMN_183108</name>
</gene>
<dbReference type="InterPro" id="IPR018108">
    <property type="entry name" value="MCP_transmembrane"/>
</dbReference>
<evidence type="ECO:0000256" key="10">
    <source>
        <dbReference type="ARBA" id="ARBA00050907"/>
    </source>
</evidence>
<dbReference type="GO" id="GO:0015711">
    <property type="term" value="P:organic anion transport"/>
    <property type="evidence" value="ECO:0007669"/>
    <property type="project" value="UniProtKB-ARBA"/>
</dbReference>
<dbReference type="PROSITE" id="PS50920">
    <property type="entry name" value="SOLCAR"/>
    <property type="match status" value="3"/>
</dbReference>
<dbReference type="Pfam" id="PF00153">
    <property type="entry name" value="Mito_carr"/>
    <property type="match status" value="3"/>
</dbReference>
<keyword evidence="3 15" id="KW-0813">Transport</keyword>
<keyword evidence="8" id="KW-0496">Mitochondrion</keyword>
<evidence type="ECO:0000256" key="6">
    <source>
        <dbReference type="ARBA" id="ARBA00022792"/>
    </source>
</evidence>
<comment type="function">
    <text evidence="11">Facilitates flavin adenine dinucleotide (FAD) translocation across the mitochondrial inner membrane into the mitochondrial matrix where it acts as a redox cofactor to assist flavoenzyme activities in fundamental metabolic processes including fatty acid beta-oxidation, amino acid and choline metabolism as well as mitochondrial electron transportation. In particular, provides FAD to DLD dehydrogenase of the glycine cleavage system, part of mitochondrial one-carbon metabolic pathway involved in neural tube closure in early embryogenesis.</text>
</comment>
<evidence type="ECO:0000256" key="16">
    <source>
        <dbReference type="SAM" id="MobiDB-lite"/>
    </source>
</evidence>
<keyword evidence="5" id="KW-0677">Repeat</keyword>
<comment type="similarity">
    <text evidence="2 15">Belongs to the mitochondrial carrier (TC 2.A.29) family.</text>
</comment>
<dbReference type="GO" id="GO:0005743">
    <property type="term" value="C:mitochondrial inner membrane"/>
    <property type="evidence" value="ECO:0007669"/>
    <property type="project" value="UniProtKB-SubCell"/>
</dbReference>
<dbReference type="OrthoDB" id="428293at2759"/>
<dbReference type="PRINTS" id="PR00926">
    <property type="entry name" value="MITOCARRIER"/>
</dbReference>
<reference evidence="17" key="1">
    <citation type="journal article" date="2019" name="bioRxiv">
        <title>The Genome of the Zebra Mussel, Dreissena polymorpha: A Resource for Invasive Species Research.</title>
        <authorList>
            <person name="McCartney M.A."/>
            <person name="Auch B."/>
            <person name="Kono T."/>
            <person name="Mallez S."/>
            <person name="Zhang Y."/>
            <person name="Obille A."/>
            <person name="Becker A."/>
            <person name="Abrahante J.E."/>
            <person name="Garbe J."/>
            <person name="Badalamenti J.P."/>
            <person name="Herman A."/>
            <person name="Mangelson H."/>
            <person name="Liachko I."/>
            <person name="Sullivan S."/>
            <person name="Sone E.D."/>
            <person name="Koren S."/>
            <person name="Silverstein K.A.T."/>
            <person name="Beckman K.B."/>
            <person name="Gohl D.M."/>
        </authorList>
    </citation>
    <scope>NUCLEOTIDE SEQUENCE</scope>
    <source>
        <strain evidence="17">Duluth1</strain>
        <tissue evidence="17">Whole animal</tissue>
    </source>
</reference>
<evidence type="ECO:0000256" key="13">
    <source>
        <dbReference type="ARBA" id="ARBA00079992"/>
    </source>
</evidence>